<dbReference type="GO" id="GO:0043565">
    <property type="term" value="F:sequence-specific DNA binding"/>
    <property type="evidence" value="ECO:0007669"/>
    <property type="project" value="UniProtKB-ARBA"/>
</dbReference>
<feature type="compositionally biased region" description="Polar residues" evidence="8">
    <location>
        <begin position="14"/>
        <end position="26"/>
    </location>
</feature>
<comment type="caution">
    <text evidence="9">The sequence shown here is derived from an EMBL/GenBank/DDBJ whole genome shotgun (WGS) entry which is preliminary data.</text>
</comment>
<evidence type="ECO:0000313" key="10">
    <source>
        <dbReference type="Proteomes" id="UP000749559"/>
    </source>
</evidence>
<dbReference type="Gene3D" id="3.30.160.60">
    <property type="entry name" value="Classic Zinc Finger"/>
    <property type="match status" value="7"/>
</dbReference>
<dbReference type="PROSITE" id="PS50157">
    <property type="entry name" value="ZINC_FINGER_C2H2_2"/>
    <property type="match status" value="7"/>
</dbReference>
<sequence length="549" mass="60854">MPRVFLCRKESPNSEHMATETATQIKTETDRESVGMDVDVVDGPIQGPADSTSDPTDDPTPSPDRSTTPPSDFHASETSAFSKITKPLSSKDSLFRPYKDLVENQRVHPSTPVFNPGLPVQSNHFMPHPNISSDFFKHAPGLIPEQELYKRYLESKSMFKFSGFQDPRIPLTNYYLNLMKLAPQEVSRPEDLSMPRPRDSLALDAQRSSSRCSSQLSPPESSGPSTSVSSSNVESPASVDSIKREVSQPSASPSPPHVLASSTNMFHPALPLLSIPRFTLGPMSSGAPFGVMPAGGLPGMMPQMGLGLAGMAGFLGQQHLGLGIRKEPGNDKPAPVKKYKCDVCGKAFSRSNTLVTHKRIHTGEKPFKCEICGRAFRQPGNLTRHRLTHTTVKPYVCSTCGKAFNRASNLHTHMRTHTNYKPFMCPFCGKGFHQKIDMKIHSYTHTGEKPHKCRLCGRGFKQLTHLTYHMRTHSDDKMYHCEDCGKGFNQKGNLQAHVFGHTGERRHKCDDCGKAFTLASTLNTHQRTHLEDKHLPVESHETFLPKSFP</sequence>
<evidence type="ECO:0000256" key="6">
    <source>
        <dbReference type="ARBA" id="ARBA00023125"/>
    </source>
</evidence>
<feature type="compositionally biased region" description="Low complexity" evidence="8">
    <location>
        <begin position="208"/>
        <end position="240"/>
    </location>
</feature>
<keyword evidence="6" id="KW-0238">DNA-binding</keyword>
<keyword evidence="3" id="KW-0677">Repeat</keyword>
<dbReference type="FunFam" id="3.30.160.60:FF:002343">
    <property type="entry name" value="Zinc finger protein 33A"/>
    <property type="match status" value="2"/>
</dbReference>
<dbReference type="PANTHER" id="PTHR16515:SF35">
    <property type="entry name" value="FEZ FAMILY ZINC FINGER PROTEIN 2"/>
    <property type="match status" value="1"/>
</dbReference>
<keyword evidence="7" id="KW-0539">Nucleus</keyword>
<feature type="region of interest" description="Disordered" evidence="8">
    <location>
        <begin position="1"/>
        <end position="82"/>
    </location>
</feature>
<dbReference type="GO" id="GO:0005634">
    <property type="term" value="C:nucleus"/>
    <property type="evidence" value="ECO:0007669"/>
    <property type="project" value="UniProtKB-SubCell"/>
</dbReference>
<dbReference type="Pfam" id="PF00096">
    <property type="entry name" value="zf-C2H2"/>
    <property type="match status" value="6"/>
</dbReference>
<dbReference type="FunFam" id="3.30.160.60:FF:000176">
    <property type="entry name" value="zinc finger protein 70"/>
    <property type="match status" value="2"/>
</dbReference>
<evidence type="ECO:0000256" key="1">
    <source>
        <dbReference type="ARBA" id="ARBA00004123"/>
    </source>
</evidence>
<dbReference type="GO" id="GO:0045892">
    <property type="term" value="P:negative regulation of DNA-templated transcription"/>
    <property type="evidence" value="ECO:0007669"/>
    <property type="project" value="UniProtKB-ARBA"/>
</dbReference>
<keyword evidence="2" id="KW-0479">Metal-binding</keyword>
<feature type="region of interest" description="Disordered" evidence="8">
    <location>
        <begin position="186"/>
        <end position="260"/>
    </location>
</feature>
<dbReference type="InterPro" id="IPR036236">
    <property type="entry name" value="Znf_C2H2_sf"/>
</dbReference>
<evidence type="ECO:0000256" key="3">
    <source>
        <dbReference type="ARBA" id="ARBA00022737"/>
    </source>
</evidence>
<dbReference type="FunFam" id="3.30.160.60:FF:001182">
    <property type="entry name" value="Zinc finger, C2H2 type"/>
    <property type="match status" value="1"/>
</dbReference>
<evidence type="ECO:0000313" key="9">
    <source>
        <dbReference type="EMBL" id="CAH1773393.1"/>
    </source>
</evidence>
<accession>A0A8J1UDP9</accession>
<keyword evidence="5" id="KW-0862">Zinc</keyword>
<keyword evidence="10" id="KW-1185">Reference proteome</keyword>
<feature type="compositionally biased region" description="Basic and acidic residues" evidence="8">
    <location>
        <begin position="187"/>
        <end position="201"/>
    </location>
</feature>
<reference evidence="9" key="1">
    <citation type="submission" date="2022-03" db="EMBL/GenBank/DDBJ databases">
        <authorList>
            <person name="Martin C."/>
        </authorList>
    </citation>
    <scope>NUCLEOTIDE SEQUENCE</scope>
</reference>
<dbReference type="InterPro" id="IPR050331">
    <property type="entry name" value="Zinc_finger"/>
</dbReference>
<dbReference type="AlphaFoldDB" id="A0A8J1UDP9"/>
<dbReference type="FunFam" id="3.30.160.60:FF:000634">
    <property type="entry name" value="Zinc finger X-chromosomal protein"/>
    <property type="match status" value="1"/>
</dbReference>
<comment type="subcellular location">
    <subcellularLocation>
        <location evidence="1">Nucleus</location>
    </subcellularLocation>
</comment>
<dbReference type="GO" id="GO:0008270">
    <property type="term" value="F:zinc ion binding"/>
    <property type="evidence" value="ECO:0007669"/>
    <property type="project" value="UniProtKB-KW"/>
</dbReference>
<dbReference type="FunFam" id="3.30.160.60:FF:002239">
    <property type="entry name" value="Zinc finger protein 226"/>
    <property type="match status" value="1"/>
</dbReference>
<dbReference type="SMART" id="SM00355">
    <property type="entry name" value="ZnF_C2H2"/>
    <property type="match status" value="7"/>
</dbReference>
<dbReference type="InterPro" id="IPR013087">
    <property type="entry name" value="Znf_C2H2_type"/>
</dbReference>
<dbReference type="PROSITE" id="PS00028">
    <property type="entry name" value="ZINC_FINGER_C2H2_1"/>
    <property type="match status" value="7"/>
</dbReference>
<evidence type="ECO:0000256" key="8">
    <source>
        <dbReference type="SAM" id="MobiDB-lite"/>
    </source>
</evidence>
<dbReference type="OrthoDB" id="40579at2759"/>
<evidence type="ECO:0000256" key="2">
    <source>
        <dbReference type="ARBA" id="ARBA00022723"/>
    </source>
</evidence>
<evidence type="ECO:0000256" key="7">
    <source>
        <dbReference type="ARBA" id="ARBA00023242"/>
    </source>
</evidence>
<dbReference type="Proteomes" id="UP000749559">
    <property type="component" value="Unassembled WGS sequence"/>
</dbReference>
<dbReference type="EMBL" id="CAIIXF020000001">
    <property type="protein sequence ID" value="CAH1773393.1"/>
    <property type="molecule type" value="Genomic_DNA"/>
</dbReference>
<protein>
    <submittedName>
        <fullName evidence="9">Uncharacterized protein</fullName>
    </submittedName>
</protein>
<gene>
    <name evidence="9" type="ORF">OFUS_LOCUS996</name>
</gene>
<evidence type="ECO:0000256" key="4">
    <source>
        <dbReference type="ARBA" id="ARBA00022771"/>
    </source>
</evidence>
<dbReference type="PANTHER" id="PTHR16515">
    <property type="entry name" value="PR DOMAIN ZINC FINGER PROTEIN"/>
    <property type="match status" value="1"/>
</dbReference>
<dbReference type="SUPFAM" id="SSF57667">
    <property type="entry name" value="beta-beta-alpha zinc fingers"/>
    <property type="match status" value="4"/>
</dbReference>
<name>A0A8J1UDP9_OWEFU</name>
<evidence type="ECO:0000256" key="5">
    <source>
        <dbReference type="ARBA" id="ARBA00022833"/>
    </source>
</evidence>
<feature type="compositionally biased region" description="Low complexity" evidence="8">
    <location>
        <begin position="63"/>
        <end position="72"/>
    </location>
</feature>
<keyword evidence="4" id="KW-0863">Zinc-finger</keyword>
<organism evidence="9 10">
    <name type="scientific">Owenia fusiformis</name>
    <name type="common">Polychaete worm</name>
    <dbReference type="NCBI Taxonomy" id="6347"/>
    <lineage>
        <taxon>Eukaryota</taxon>
        <taxon>Metazoa</taxon>
        <taxon>Spiralia</taxon>
        <taxon>Lophotrochozoa</taxon>
        <taxon>Annelida</taxon>
        <taxon>Polychaeta</taxon>
        <taxon>Sedentaria</taxon>
        <taxon>Canalipalpata</taxon>
        <taxon>Sabellida</taxon>
        <taxon>Oweniida</taxon>
        <taxon>Oweniidae</taxon>
        <taxon>Owenia</taxon>
    </lineage>
</organism>
<proteinExistence type="predicted"/>